<keyword evidence="3 6" id="KW-0812">Transmembrane</keyword>
<evidence type="ECO:0000313" key="7">
    <source>
        <dbReference type="EMBL" id="GAM38676.1"/>
    </source>
</evidence>
<evidence type="ECO:0000256" key="1">
    <source>
        <dbReference type="ARBA" id="ARBA00004141"/>
    </source>
</evidence>
<dbReference type="Proteomes" id="UP000053095">
    <property type="component" value="Unassembled WGS sequence"/>
</dbReference>
<reference evidence="8" key="1">
    <citation type="journal article" date="2015" name="Genome Announc.">
        <title>Draft genome sequence of Talaromyces cellulolyticus strain Y-94, a source of lignocellulosic biomass-degrading enzymes.</title>
        <authorList>
            <person name="Fujii T."/>
            <person name="Koike H."/>
            <person name="Sawayama S."/>
            <person name="Yano S."/>
            <person name="Inoue H."/>
        </authorList>
    </citation>
    <scope>NUCLEOTIDE SEQUENCE [LARGE SCALE GENOMIC DNA]</scope>
    <source>
        <strain evidence="8">Y-94</strain>
    </source>
</reference>
<dbReference type="AlphaFoldDB" id="A0A6V8HC68"/>
<feature type="transmembrane region" description="Helical" evidence="6">
    <location>
        <begin position="120"/>
        <end position="143"/>
    </location>
</feature>
<feature type="transmembrane region" description="Helical" evidence="6">
    <location>
        <begin position="463"/>
        <end position="486"/>
    </location>
</feature>
<gene>
    <name evidence="7" type="ORF">TCE0_033f09592</name>
</gene>
<feature type="transmembrane region" description="Helical" evidence="6">
    <location>
        <begin position="498"/>
        <end position="517"/>
    </location>
</feature>
<feature type="transmembrane region" description="Helical" evidence="6">
    <location>
        <begin position="233"/>
        <end position="253"/>
    </location>
</feature>
<feature type="transmembrane region" description="Helical" evidence="6">
    <location>
        <begin position="377"/>
        <end position="395"/>
    </location>
</feature>
<evidence type="ECO:0000256" key="6">
    <source>
        <dbReference type="SAM" id="Phobius"/>
    </source>
</evidence>
<evidence type="ECO:0000256" key="5">
    <source>
        <dbReference type="ARBA" id="ARBA00023136"/>
    </source>
</evidence>
<dbReference type="EMBL" id="DF933829">
    <property type="protein sequence ID" value="GAM38676.1"/>
    <property type="molecule type" value="Genomic_DNA"/>
</dbReference>
<keyword evidence="5 6" id="KW-0472">Membrane</keyword>
<keyword evidence="2" id="KW-0813">Transport</keyword>
<feature type="transmembrane region" description="Helical" evidence="6">
    <location>
        <begin position="274"/>
        <end position="295"/>
    </location>
</feature>
<keyword evidence="4 6" id="KW-1133">Transmembrane helix</keyword>
<organism evidence="7 8">
    <name type="scientific">Talaromyces pinophilus</name>
    <name type="common">Penicillium pinophilum</name>
    <dbReference type="NCBI Taxonomy" id="128442"/>
    <lineage>
        <taxon>Eukaryota</taxon>
        <taxon>Fungi</taxon>
        <taxon>Dikarya</taxon>
        <taxon>Ascomycota</taxon>
        <taxon>Pezizomycotina</taxon>
        <taxon>Eurotiomycetes</taxon>
        <taxon>Eurotiomycetidae</taxon>
        <taxon>Eurotiales</taxon>
        <taxon>Trichocomaceae</taxon>
        <taxon>Talaromyces</taxon>
        <taxon>Talaromyces sect. Talaromyces</taxon>
    </lineage>
</organism>
<evidence type="ECO:0000256" key="4">
    <source>
        <dbReference type="ARBA" id="ARBA00022989"/>
    </source>
</evidence>
<comment type="caution">
    <text evidence="7">The sequence shown here is derived from an EMBL/GenBank/DDBJ whole genome shotgun (WGS) entry which is preliminary data.</text>
</comment>
<dbReference type="InterPro" id="IPR002293">
    <property type="entry name" value="AA/rel_permease1"/>
</dbReference>
<sequence>MAYELKSKTPISSQDGVVAATSDYDRDDANLQRMGKKPVLKHIYRTSYKVILSIRISLSRNPSLTSNSGGSGGAVYSFIFAWVGTILMFIVFAELASMAPTSGGQYHWAAMLAPVKHQKVLSFVTGWLAVIGWQAALAASSFMTGQMIQSLAILGHQLSYHALPWQGTLIIWATLSLSLTVNLIGGKLLPRIEVVVLVLHILGFFAIMITLVYMAEPNTAKEVFTTFQNGGGFSTQALSWFVGMTGSAFGFAGGDGVVHMAEEIASPERVIPRALMLSVAINGCLGFGMIIAMLFCAGPDLGGKLGEITGYNFMGIFMEATNSLSGTIAMCSIVIIFYGCAVMGLLAAASRQLWSFSRDRGVPGWRLWKQVSTTRHLPINAILLSVTISTLLGLINIGSTLAMYDVVSLAVSGIYLSYLVVATLLLIRRVQGYIYPQSSDSGENELVNVPGAKLVWGPFHCPGVLGIVINALAVVYIIIVVFFSFWPSRMNPTVEEMNWAVLGVGATMFLTAIYFVFRARHVYTGPVVEL</sequence>
<evidence type="ECO:0000313" key="8">
    <source>
        <dbReference type="Proteomes" id="UP000053095"/>
    </source>
</evidence>
<dbReference type="GO" id="GO:0016020">
    <property type="term" value="C:membrane"/>
    <property type="evidence" value="ECO:0007669"/>
    <property type="project" value="UniProtKB-SubCell"/>
</dbReference>
<dbReference type="GO" id="GO:0022857">
    <property type="term" value="F:transmembrane transporter activity"/>
    <property type="evidence" value="ECO:0007669"/>
    <property type="project" value="InterPro"/>
</dbReference>
<dbReference type="Pfam" id="PF13520">
    <property type="entry name" value="AA_permease_2"/>
    <property type="match status" value="1"/>
</dbReference>
<name>A0A6V8HC68_TALPI</name>
<comment type="subcellular location">
    <subcellularLocation>
        <location evidence="1">Membrane</location>
        <topology evidence="1">Multi-pass membrane protein</topology>
    </subcellularLocation>
</comment>
<accession>A0A6V8HC68</accession>
<proteinExistence type="predicted"/>
<feature type="transmembrane region" description="Helical" evidence="6">
    <location>
        <begin position="401"/>
        <end position="427"/>
    </location>
</feature>
<feature type="transmembrane region" description="Helical" evidence="6">
    <location>
        <begin position="163"/>
        <end position="185"/>
    </location>
</feature>
<evidence type="ECO:0000256" key="3">
    <source>
        <dbReference type="ARBA" id="ARBA00022692"/>
    </source>
</evidence>
<dbReference type="Gene3D" id="1.20.1740.10">
    <property type="entry name" value="Amino acid/polyamine transporter I"/>
    <property type="match status" value="1"/>
</dbReference>
<evidence type="ECO:0000256" key="2">
    <source>
        <dbReference type="ARBA" id="ARBA00022448"/>
    </source>
</evidence>
<feature type="transmembrane region" description="Helical" evidence="6">
    <location>
        <begin position="74"/>
        <end position="99"/>
    </location>
</feature>
<protein>
    <submittedName>
        <fullName evidence="7">Uncharacterized protein</fullName>
    </submittedName>
</protein>
<feature type="transmembrane region" description="Helical" evidence="6">
    <location>
        <begin position="192"/>
        <end position="213"/>
    </location>
</feature>
<feature type="transmembrane region" description="Helical" evidence="6">
    <location>
        <begin position="327"/>
        <end position="348"/>
    </location>
</feature>
<dbReference type="PANTHER" id="PTHR45649:SF25">
    <property type="entry name" value="TRANSPORTER, PUTATIVE (EUROFUNG)-RELATED"/>
    <property type="match status" value="1"/>
</dbReference>
<dbReference type="PANTHER" id="PTHR45649">
    <property type="entry name" value="AMINO-ACID PERMEASE BAT1"/>
    <property type="match status" value="1"/>
</dbReference>
<keyword evidence="8" id="KW-1185">Reference proteome</keyword>